<gene>
    <name evidence="1" type="ORF">M404DRAFT_172559</name>
</gene>
<proteinExistence type="predicted"/>
<dbReference type="PANTHER" id="PTHR15503">
    <property type="entry name" value="LDOC1 RELATED"/>
    <property type="match status" value="1"/>
</dbReference>
<name>A0A0C3I6I7_PISTI</name>
<dbReference type="Proteomes" id="UP000054217">
    <property type="component" value="Unassembled WGS sequence"/>
</dbReference>
<dbReference type="HOGENOM" id="CLU_994393_0_0_1"/>
<sequence>MPTKPLCAPSAIGSIANDEDNPTAYSVLHELENSRQLIRRVAGKSAFLPLVLQTLDDCQSFDVEALLDSWASGCYVDGGHVRARSVNTRPLPRPIPVYNANSSSHGAGHIRYTVDLSINVDGHSEVATFAVTNTDKSPVIVGYDWLRKLNPSVDWRTGKVVFNRFPAACYLHTPQLEDAFLLRYCHSWKRVIDYGLQRSPRVSLQYLNGFSQVFEKIEFDRLPEHRQRDHAIKLKPGIEPLSSKIYPFESLGTSGVGHVLRRTPSYRTSPPSHPPLFYYY</sequence>
<organism evidence="1 2">
    <name type="scientific">Pisolithus tinctorius Marx 270</name>
    <dbReference type="NCBI Taxonomy" id="870435"/>
    <lineage>
        <taxon>Eukaryota</taxon>
        <taxon>Fungi</taxon>
        <taxon>Dikarya</taxon>
        <taxon>Basidiomycota</taxon>
        <taxon>Agaricomycotina</taxon>
        <taxon>Agaricomycetes</taxon>
        <taxon>Agaricomycetidae</taxon>
        <taxon>Boletales</taxon>
        <taxon>Sclerodermatineae</taxon>
        <taxon>Pisolithaceae</taxon>
        <taxon>Pisolithus</taxon>
    </lineage>
</organism>
<dbReference type="CDD" id="cd00303">
    <property type="entry name" value="retropepsin_like"/>
    <property type="match status" value="1"/>
</dbReference>
<reference evidence="1 2" key="1">
    <citation type="submission" date="2014-04" db="EMBL/GenBank/DDBJ databases">
        <authorList>
            <consortium name="DOE Joint Genome Institute"/>
            <person name="Kuo A."/>
            <person name="Kohler A."/>
            <person name="Costa M.D."/>
            <person name="Nagy L.G."/>
            <person name="Floudas D."/>
            <person name="Copeland A."/>
            <person name="Barry K.W."/>
            <person name="Cichocki N."/>
            <person name="Veneault-Fourrey C."/>
            <person name="LaButti K."/>
            <person name="Lindquist E.A."/>
            <person name="Lipzen A."/>
            <person name="Lundell T."/>
            <person name="Morin E."/>
            <person name="Murat C."/>
            <person name="Sun H."/>
            <person name="Tunlid A."/>
            <person name="Henrissat B."/>
            <person name="Grigoriev I.V."/>
            <person name="Hibbett D.S."/>
            <person name="Martin F."/>
            <person name="Nordberg H.P."/>
            <person name="Cantor M.N."/>
            <person name="Hua S.X."/>
        </authorList>
    </citation>
    <scope>NUCLEOTIDE SEQUENCE [LARGE SCALE GENOMIC DNA]</scope>
    <source>
        <strain evidence="1 2">Marx 270</strain>
    </source>
</reference>
<dbReference type="InterPro" id="IPR021109">
    <property type="entry name" value="Peptidase_aspartic_dom_sf"/>
</dbReference>
<dbReference type="PANTHER" id="PTHR15503:SF39">
    <property type="entry name" value="RETROTRANSPOSON-LIKE PROTEIN 1"/>
    <property type="match status" value="1"/>
</dbReference>
<evidence type="ECO:0000313" key="1">
    <source>
        <dbReference type="EMBL" id="KIN92817.1"/>
    </source>
</evidence>
<keyword evidence="2" id="KW-1185">Reference proteome</keyword>
<evidence type="ECO:0000313" key="2">
    <source>
        <dbReference type="Proteomes" id="UP000054217"/>
    </source>
</evidence>
<dbReference type="InterPro" id="IPR032567">
    <property type="entry name" value="RTL1-rel"/>
</dbReference>
<accession>A0A0C3I6I7</accession>
<dbReference type="InParanoid" id="A0A0C3I6I7"/>
<dbReference type="EMBL" id="KN832357">
    <property type="protein sequence ID" value="KIN92817.1"/>
    <property type="molecule type" value="Genomic_DNA"/>
</dbReference>
<protein>
    <submittedName>
        <fullName evidence="1">Uncharacterized protein</fullName>
    </submittedName>
</protein>
<reference evidence="2" key="2">
    <citation type="submission" date="2015-01" db="EMBL/GenBank/DDBJ databases">
        <title>Evolutionary Origins and Diversification of the Mycorrhizal Mutualists.</title>
        <authorList>
            <consortium name="DOE Joint Genome Institute"/>
            <consortium name="Mycorrhizal Genomics Consortium"/>
            <person name="Kohler A."/>
            <person name="Kuo A."/>
            <person name="Nagy L.G."/>
            <person name="Floudas D."/>
            <person name="Copeland A."/>
            <person name="Barry K.W."/>
            <person name="Cichocki N."/>
            <person name="Veneault-Fourrey C."/>
            <person name="LaButti K."/>
            <person name="Lindquist E.A."/>
            <person name="Lipzen A."/>
            <person name="Lundell T."/>
            <person name="Morin E."/>
            <person name="Murat C."/>
            <person name="Riley R."/>
            <person name="Ohm R."/>
            <person name="Sun H."/>
            <person name="Tunlid A."/>
            <person name="Henrissat B."/>
            <person name="Grigoriev I.V."/>
            <person name="Hibbett D.S."/>
            <person name="Martin F."/>
        </authorList>
    </citation>
    <scope>NUCLEOTIDE SEQUENCE [LARGE SCALE GENOMIC DNA]</scope>
    <source>
        <strain evidence="2">Marx 270</strain>
    </source>
</reference>
<dbReference type="STRING" id="870435.A0A0C3I6I7"/>
<dbReference type="OrthoDB" id="3257486at2759"/>
<dbReference type="Gene3D" id="2.40.70.10">
    <property type="entry name" value="Acid Proteases"/>
    <property type="match status" value="1"/>
</dbReference>
<dbReference type="AlphaFoldDB" id="A0A0C3I6I7"/>